<keyword evidence="6" id="KW-0808">Transferase</keyword>
<evidence type="ECO:0000256" key="10">
    <source>
        <dbReference type="ARBA" id="ARBA00022840"/>
    </source>
</evidence>
<evidence type="ECO:0000259" key="16">
    <source>
        <dbReference type="PROSITE" id="PS50885"/>
    </source>
</evidence>
<evidence type="ECO:0000256" key="8">
    <source>
        <dbReference type="ARBA" id="ARBA00022741"/>
    </source>
</evidence>
<evidence type="ECO:0000256" key="11">
    <source>
        <dbReference type="ARBA" id="ARBA00022989"/>
    </source>
</evidence>
<keyword evidence="12" id="KW-0902">Two-component regulatory system</keyword>
<evidence type="ECO:0000313" key="18">
    <source>
        <dbReference type="Proteomes" id="UP000218665"/>
    </source>
</evidence>
<dbReference type="CDD" id="cd06225">
    <property type="entry name" value="HAMP"/>
    <property type="match status" value="1"/>
</dbReference>
<dbReference type="EC" id="2.7.13.3" evidence="3"/>
<dbReference type="Gene3D" id="1.10.287.130">
    <property type="match status" value="1"/>
</dbReference>
<dbReference type="AlphaFoldDB" id="A0A224A405"/>
<dbReference type="SMART" id="SM00388">
    <property type="entry name" value="HisKA"/>
    <property type="match status" value="1"/>
</dbReference>
<dbReference type="SMART" id="SM00304">
    <property type="entry name" value="HAMP"/>
    <property type="match status" value="1"/>
</dbReference>
<dbReference type="Pfam" id="PF02518">
    <property type="entry name" value="HATPase_c"/>
    <property type="match status" value="1"/>
</dbReference>
<feature type="transmembrane region" description="Helical" evidence="14">
    <location>
        <begin position="12"/>
        <end position="33"/>
    </location>
</feature>
<keyword evidence="11 14" id="KW-1133">Transmembrane helix</keyword>
<dbReference type="InterPro" id="IPR005467">
    <property type="entry name" value="His_kinase_dom"/>
</dbReference>
<evidence type="ECO:0000259" key="15">
    <source>
        <dbReference type="PROSITE" id="PS50109"/>
    </source>
</evidence>
<dbReference type="GO" id="GO:0005524">
    <property type="term" value="F:ATP binding"/>
    <property type="evidence" value="ECO:0007669"/>
    <property type="project" value="UniProtKB-KW"/>
</dbReference>
<evidence type="ECO:0000256" key="12">
    <source>
        <dbReference type="ARBA" id="ARBA00023012"/>
    </source>
</evidence>
<name>A0A224A405_STROR</name>
<comment type="subcellular location">
    <subcellularLocation>
        <location evidence="2">Cell membrane</location>
        <topology evidence="2">Multi-pass membrane protein</topology>
    </subcellularLocation>
</comment>
<evidence type="ECO:0000256" key="6">
    <source>
        <dbReference type="ARBA" id="ARBA00022679"/>
    </source>
</evidence>
<dbReference type="SUPFAM" id="SSF47384">
    <property type="entry name" value="Homodimeric domain of signal transducing histidine kinase"/>
    <property type="match status" value="1"/>
</dbReference>
<feature type="domain" description="Histidine kinase" evidence="15">
    <location>
        <begin position="238"/>
        <end position="440"/>
    </location>
</feature>
<dbReference type="RefSeq" id="WP_096421866.1">
    <property type="nucleotide sequence ID" value="NZ_AP018338.1"/>
</dbReference>
<gene>
    <name evidence="17" type="ORF">STO1_005410</name>
</gene>
<dbReference type="SUPFAM" id="SSF158472">
    <property type="entry name" value="HAMP domain-like"/>
    <property type="match status" value="1"/>
</dbReference>
<dbReference type="CDD" id="cd00082">
    <property type="entry name" value="HisKA"/>
    <property type="match status" value="1"/>
</dbReference>
<dbReference type="GO" id="GO:0000155">
    <property type="term" value="F:phosphorelay sensor kinase activity"/>
    <property type="evidence" value="ECO:0007669"/>
    <property type="project" value="InterPro"/>
</dbReference>
<evidence type="ECO:0000256" key="7">
    <source>
        <dbReference type="ARBA" id="ARBA00022692"/>
    </source>
</evidence>
<reference evidence="17 18" key="1">
    <citation type="submission" date="2017-07" db="EMBL/GenBank/DDBJ databases">
        <title>Whole genome sequence of Streptococcus tigurinus, strain osk_001, isolated from post-mortem material.</title>
        <authorList>
            <person name="Yoshizawa H."/>
            <person name="Motooka D."/>
            <person name="Katada R."/>
            <person name="Matsumoto Y."/>
            <person name="Nakamura S."/>
            <person name="Morii E."/>
            <person name="Iida T."/>
            <person name="Matsumoto H."/>
        </authorList>
    </citation>
    <scope>NUCLEOTIDE SEQUENCE [LARGE SCALE GENOMIC DNA]</scope>
    <source>
        <strain evidence="18">osk_001</strain>
    </source>
</reference>
<keyword evidence="4" id="KW-1003">Cell membrane</keyword>
<dbReference type="EMBL" id="AP018338">
    <property type="protein sequence ID" value="BBA08145.1"/>
    <property type="molecule type" value="Genomic_DNA"/>
</dbReference>
<dbReference type="PROSITE" id="PS50885">
    <property type="entry name" value="HAMP"/>
    <property type="match status" value="1"/>
</dbReference>
<evidence type="ECO:0000256" key="13">
    <source>
        <dbReference type="ARBA" id="ARBA00023136"/>
    </source>
</evidence>
<protein>
    <recommendedName>
        <fullName evidence="3">histidine kinase</fullName>
        <ecNumber evidence="3">2.7.13.3</ecNumber>
    </recommendedName>
</protein>
<dbReference type="InterPro" id="IPR036890">
    <property type="entry name" value="HATPase_C_sf"/>
</dbReference>
<keyword evidence="10" id="KW-0067">ATP-binding</keyword>
<evidence type="ECO:0000256" key="5">
    <source>
        <dbReference type="ARBA" id="ARBA00022553"/>
    </source>
</evidence>
<dbReference type="InterPro" id="IPR003661">
    <property type="entry name" value="HisK_dim/P_dom"/>
</dbReference>
<comment type="catalytic activity">
    <reaction evidence="1">
        <text>ATP + protein L-histidine = ADP + protein N-phospho-L-histidine.</text>
        <dbReference type="EC" id="2.7.13.3"/>
    </reaction>
</comment>
<dbReference type="PROSITE" id="PS50109">
    <property type="entry name" value="HIS_KIN"/>
    <property type="match status" value="1"/>
</dbReference>
<feature type="transmembrane region" description="Helical" evidence="14">
    <location>
        <begin position="148"/>
        <end position="171"/>
    </location>
</feature>
<dbReference type="PANTHER" id="PTHR45528:SF1">
    <property type="entry name" value="SENSOR HISTIDINE KINASE CPXA"/>
    <property type="match status" value="1"/>
</dbReference>
<evidence type="ECO:0000256" key="4">
    <source>
        <dbReference type="ARBA" id="ARBA00022475"/>
    </source>
</evidence>
<keyword evidence="13 14" id="KW-0472">Membrane</keyword>
<dbReference type="FunFam" id="1.10.287.130:FF:000061">
    <property type="entry name" value="Histidine kinase"/>
    <property type="match status" value="1"/>
</dbReference>
<evidence type="ECO:0000256" key="1">
    <source>
        <dbReference type="ARBA" id="ARBA00000085"/>
    </source>
</evidence>
<feature type="domain" description="HAMP" evidence="16">
    <location>
        <begin position="164"/>
        <end position="216"/>
    </location>
</feature>
<keyword evidence="9 17" id="KW-0418">Kinase</keyword>
<evidence type="ECO:0000256" key="9">
    <source>
        <dbReference type="ARBA" id="ARBA00022777"/>
    </source>
</evidence>
<dbReference type="SMART" id="SM00387">
    <property type="entry name" value="HATPase_c"/>
    <property type="match status" value="1"/>
</dbReference>
<keyword evidence="8" id="KW-0547">Nucleotide-binding</keyword>
<dbReference type="Pfam" id="PF00512">
    <property type="entry name" value="HisKA"/>
    <property type="match status" value="1"/>
</dbReference>
<evidence type="ECO:0000256" key="3">
    <source>
        <dbReference type="ARBA" id="ARBA00012438"/>
    </source>
</evidence>
<evidence type="ECO:0000256" key="2">
    <source>
        <dbReference type="ARBA" id="ARBA00004651"/>
    </source>
</evidence>
<dbReference type="InterPro" id="IPR050398">
    <property type="entry name" value="HssS/ArlS-like"/>
</dbReference>
<accession>A0A224A405</accession>
<dbReference type="Proteomes" id="UP000218665">
    <property type="component" value="Chromosome"/>
</dbReference>
<proteinExistence type="predicted"/>
<dbReference type="Gene3D" id="3.30.565.10">
    <property type="entry name" value="Histidine kinase-like ATPase, C-terminal domain"/>
    <property type="match status" value="1"/>
</dbReference>
<dbReference type="GO" id="GO:0005886">
    <property type="term" value="C:plasma membrane"/>
    <property type="evidence" value="ECO:0007669"/>
    <property type="project" value="UniProtKB-SubCell"/>
</dbReference>
<dbReference type="InterPro" id="IPR003594">
    <property type="entry name" value="HATPase_dom"/>
</dbReference>
<dbReference type="InterPro" id="IPR003660">
    <property type="entry name" value="HAMP_dom"/>
</dbReference>
<dbReference type="Gene3D" id="6.10.340.10">
    <property type="match status" value="1"/>
</dbReference>
<keyword evidence="5" id="KW-0597">Phosphoprotein</keyword>
<dbReference type="PANTHER" id="PTHR45528">
    <property type="entry name" value="SENSOR HISTIDINE KINASE CPXA"/>
    <property type="match status" value="1"/>
</dbReference>
<organism evidence="17 18">
    <name type="scientific">Streptococcus oralis subsp. tigurinus</name>
    <dbReference type="NCBI Taxonomy" id="1077464"/>
    <lineage>
        <taxon>Bacteria</taxon>
        <taxon>Bacillati</taxon>
        <taxon>Bacillota</taxon>
        <taxon>Bacilli</taxon>
        <taxon>Lactobacillales</taxon>
        <taxon>Streptococcaceae</taxon>
        <taxon>Streptococcus</taxon>
    </lineage>
</organism>
<sequence>MKRTGLFTKIFIYTFSIFSVLVICLHLAIYFLFPSTYLSHRQETIGQKATAISQSLEGKDRQSIEQVLELYSQTSDIKGAVKGEMTEDKLEVKDSLPLDTDRQTTSLFIEEREVKTQDGSTMTLQFLASMDLQKEAEQISLQFLPYTLLASFLISLLVAYIYARTIVAPILEIKRVTRRMMDLDAQVRLRVDSKDEIGDLKEQINSLYQHLLTVIADLHEKNEAILQLEKMKVEFLRGASHELKTPLASLKILIENMKENIGRYKDRDHYLGVALGIVDDLSHHVLQILSLSSVQELREEKENIDLLQMTQTLVKDYALLAKERKVQIEISLTHQQAYINPSVMKLILSNIISNAIKHSIPGGLVRIGEREGDIYIENSCSPEEQEKLAQSFSGNASRKAKGSGMGLFVVKSLLEHENLSYHFEMQDDRLTFFMSYPKIAQD</sequence>
<dbReference type="InterPro" id="IPR036097">
    <property type="entry name" value="HisK_dim/P_sf"/>
</dbReference>
<evidence type="ECO:0000313" key="17">
    <source>
        <dbReference type="EMBL" id="BBA08145.1"/>
    </source>
</evidence>
<dbReference type="Pfam" id="PF00672">
    <property type="entry name" value="HAMP"/>
    <property type="match status" value="1"/>
</dbReference>
<dbReference type="SUPFAM" id="SSF55874">
    <property type="entry name" value="ATPase domain of HSP90 chaperone/DNA topoisomerase II/histidine kinase"/>
    <property type="match status" value="1"/>
</dbReference>
<evidence type="ECO:0000256" key="14">
    <source>
        <dbReference type="SAM" id="Phobius"/>
    </source>
</evidence>
<keyword evidence="7 14" id="KW-0812">Transmembrane</keyword>